<dbReference type="GO" id="GO:0009381">
    <property type="term" value="F:excinuclease ABC activity"/>
    <property type="evidence" value="ECO:0007669"/>
    <property type="project" value="InterPro"/>
</dbReference>
<dbReference type="InterPro" id="IPR050066">
    <property type="entry name" value="UvrABC_protein_C"/>
</dbReference>
<dbReference type="SMART" id="SM00465">
    <property type="entry name" value="GIYc"/>
    <property type="match status" value="1"/>
</dbReference>
<evidence type="ECO:0000313" key="4">
    <source>
        <dbReference type="Proteomes" id="UP000177376"/>
    </source>
</evidence>
<accession>A0A1G1YLA7</accession>
<evidence type="ECO:0000313" key="3">
    <source>
        <dbReference type="EMBL" id="OGY53135.1"/>
    </source>
</evidence>
<proteinExistence type="predicted"/>
<dbReference type="PANTHER" id="PTHR30562:SF1">
    <property type="entry name" value="UVRABC SYSTEM PROTEIN C"/>
    <property type="match status" value="1"/>
</dbReference>
<reference evidence="3 4" key="1">
    <citation type="journal article" date="2016" name="Nat. Commun.">
        <title>Thousands of microbial genomes shed light on interconnected biogeochemical processes in an aquifer system.</title>
        <authorList>
            <person name="Anantharaman K."/>
            <person name="Brown C.T."/>
            <person name="Hug L.A."/>
            <person name="Sharon I."/>
            <person name="Castelle C.J."/>
            <person name="Probst A.J."/>
            <person name="Thomas B.C."/>
            <person name="Singh A."/>
            <person name="Wilkins M.J."/>
            <person name="Karaoz U."/>
            <person name="Brodie E.L."/>
            <person name="Williams K.H."/>
            <person name="Hubbard S.S."/>
            <person name="Banfield J.F."/>
        </authorList>
    </citation>
    <scope>NUCLEOTIDE SEQUENCE [LARGE SCALE GENOMIC DNA]</scope>
</reference>
<evidence type="ECO:0008006" key="5">
    <source>
        <dbReference type="Google" id="ProtNLM"/>
    </source>
</evidence>
<feature type="domain" description="UvrC family homology region profile" evidence="2">
    <location>
        <begin position="237"/>
        <end position="321"/>
    </location>
</feature>
<dbReference type="EMBL" id="MHIM01000004">
    <property type="protein sequence ID" value="OGY53135.1"/>
    <property type="molecule type" value="Genomic_DNA"/>
</dbReference>
<dbReference type="PANTHER" id="PTHR30562">
    <property type="entry name" value="UVRC/OXIDOREDUCTASE"/>
    <property type="match status" value="1"/>
</dbReference>
<evidence type="ECO:0000259" key="2">
    <source>
        <dbReference type="PROSITE" id="PS50165"/>
    </source>
</evidence>
<dbReference type="InterPro" id="IPR035901">
    <property type="entry name" value="GIY-YIG_endonuc_sf"/>
</dbReference>
<dbReference type="GO" id="GO:0009380">
    <property type="term" value="C:excinuclease repair complex"/>
    <property type="evidence" value="ECO:0007669"/>
    <property type="project" value="TreeGrafter"/>
</dbReference>
<dbReference type="AlphaFoldDB" id="A0A1G1YLA7"/>
<feature type="domain" description="GIY-YIG" evidence="1">
    <location>
        <begin position="12"/>
        <end position="89"/>
    </location>
</feature>
<dbReference type="CDD" id="cd10434">
    <property type="entry name" value="GIY-YIG_UvrC_Cho"/>
    <property type="match status" value="1"/>
</dbReference>
<dbReference type="GO" id="GO:0006289">
    <property type="term" value="P:nucleotide-excision repair"/>
    <property type="evidence" value="ECO:0007669"/>
    <property type="project" value="InterPro"/>
</dbReference>
<dbReference type="Pfam" id="PF08459">
    <property type="entry name" value="UvrC_RNaseH_dom"/>
    <property type="match status" value="1"/>
</dbReference>
<dbReference type="PROSITE" id="PS50165">
    <property type="entry name" value="UVRC"/>
    <property type="match status" value="1"/>
</dbReference>
<gene>
    <name evidence="3" type="ORF">A3A02_00260</name>
</gene>
<dbReference type="SUPFAM" id="SSF82771">
    <property type="entry name" value="GIY-YIG endonuclease"/>
    <property type="match status" value="1"/>
</dbReference>
<comment type="caution">
    <text evidence="3">The sequence shown here is derived from an EMBL/GenBank/DDBJ whole genome shotgun (WGS) entry which is preliminary data.</text>
</comment>
<dbReference type="PROSITE" id="PS50164">
    <property type="entry name" value="GIY_YIG"/>
    <property type="match status" value="1"/>
</dbReference>
<dbReference type="Proteomes" id="UP000177376">
    <property type="component" value="Unassembled WGS sequence"/>
</dbReference>
<dbReference type="InterPro" id="IPR047296">
    <property type="entry name" value="GIY-YIG_UvrC_Cho"/>
</dbReference>
<dbReference type="Gene3D" id="3.40.1440.10">
    <property type="entry name" value="GIY-YIG endonuclease"/>
    <property type="match status" value="1"/>
</dbReference>
<evidence type="ECO:0000259" key="1">
    <source>
        <dbReference type="PROSITE" id="PS50164"/>
    </source>
</evidence>
<sequence length="392" mass="45319">MNLKEKAVKLPLSPGVYMFIGQKGEILYIGRATSLKKRVLQYFRKDIDSRIAEMVSLAKSIRHKKTDTVLEAVILEANLIKKHWPKYNVKDKDQRSFIFVVISKKAYAYPIIVRERELNKFPTNQVHIFGPYQNATLLKNTLRIIRRVFPYSTCLPNSGRPCFDYQVGLCPGTCIGEITQKDYQENIQNIVLLFKGQKKRLVKKLKKDNPKLAGLLKNIQDVTLITQDEVDARAVKNRIEGYDISHLTGQETIGAMSVAINGQLAKDEYRLFNIKEAPKNDDLRALEEMIRRRFKHQEWPWPNLILIDGGRPQIDYISKIFRDLHLNIPIIGLSKFAGDRMVFPDKMSQAVRELAQSQRIMLVKVRDEAHRFGNAASCQRRRKRFSIVNPVK</sequence>
<dbReference type="InterPro" id="IPR000305">
    <property type="entry name" value="GIY-YIG_endonuc"/>
</dbReference>
<dbReference type="InterPro" id="IPR001162">
    <property type="entry name" value="UvrC_RNase_H_dom"/>
</dbReference>
<protein>
    <recommendedName>
        <fullName evidence="5">Excinuclease ABC subunit C</fullName>
    </recommendedName>
</protein>
<dbReference type="InterPro" id="IPR038476">
    <property type="entry name" value="UvrC_RNase_H_dom_sf"/>
</dbReference>
<name>A0A1G1YLA7_9BACT</name>
<organism evidence="3 4">
    <name type="scientific">Candidatus Buchananbacteria bacterium RIFCSPLOWO2_01_FULL_39_33</name>
    <dbReference type="NCBI Taxonomy" id="1797543"/>
    <lineage>
        <taxon>Bacteria</taxon>
        <taxon>Candidatus Buchananiibacteriota</taxon>
    </lineage>
</organism>
<dbReference type="Gene3D" id="3.30.420.340">
    <property type="entry name" value="UvrC, RNAse H endonuclease domain"/>
    <property type="match status" value="1"/>
</dbReference>
<dbReference type="Pfam" id="PF01541">
    <property type="entry name" value="GIY-YIG"/>
    <property type="match status" value="1"/>
</dbReference>